<dbReference type="Gene3D" id="3.10.129.10">
    <property type="entry name" value="Hotdog Thioesterase"/>
    <property type="match status" value="2"/>
</dbReference>
<evidence type="ECO:0000256" key="1">
    <source>
        <dbReference type="ARBA" id="ARBA00006500"/>
    </source>
</evidence>
<dbReference type="GO" id="GO:0000036">
    <property type="term" value="F:acyl carrier activity"/>
    <property type="evidence" value="ECO:0007669"/>
    <property type="project" value="TreeGrafter"/>
</dbReference>
<comment type="similarity">
    <text evidence="1">Belongs to the acyl-ACP thioesterase family.</text>
</comment>
<dbReference type="InterPro" id="IPR002864">
    <property type="entry name" value="Acyl-ACP_thioesterase_NHD"/>
</dbReference>
<evidence type="ECO:0000256" key="5">
    <source>
        <dbReference type="ARBA" id="ARBA00022946"/>
    </source>
</evidence>
<dbReference type="GO" id="GO:0016297">
    <property type="term" value="F:fatty acyl-[ACP] hydrolase activity"/>
    <property type="evidence" value="ECO:0007669"/>
    <property type="project" value="InterPro"/>
</dbReference>
<dbReference type="SUPFAM" id="SSF54637">
    <property type="entry name" value="Thioesterase/thiol ester dehydrase-isomerase"/>
    <property type="match status" value="2"/>
</dbReference>
<protein>
    <submittedName>
        <fullName evidence="10">Acyl-ACP thioesterase</fullName>
    </submittedName>
</protein>
<evidence type="ECO:0000256" key="2">
    <source>
        <dbReference type="ARBA" id="ARBA00022516"/>
    </source>
</evidence>
<evidence type="ECO:0000256" key="4">
    <source>
        <dbReference type="ARBA" id="ARBA00022832"/>
    </source>
</evidence>
<dbReference type="STRING" id="1346286.SAMN05444362_110127"/>
<dbReference type="Proteomes" id="UP000184480">
    <property type="component" value="Unassembled WGS sequence"/>
</dbReference>
<keyword evidence="6" id="KW-0443">Lipid metabolism</keyword>
<dbReference type="InterPro" id="IPR045023">
    <property type="entry name" value="FATA/B"/>
</dbReference>
<dbReference type="AlphaFoldDB" id="A0A1M5ESE9"/>
<evidence type="ECO:0000259" key="8">
    <source>
        <dbReference type="Pfam" id="PF01643"/>
    </source>
</evidence>
<sequence length="248" mass="28723">MNKHSQMEKTGTFTYTIDAYLSDFRGKATLPMLGGFMLQAATQHAEERGFGYSSMISKQRVWVLTRMNIQLSEYPSNDTQIKLHTWVSDLNKLFTERCFAFEDQNGNYFGYARSLWASIDLQTRRPTNVLELEGLSDFRTDKECPIESAGKLPLSKDAGHITDFTVKYSDIDINKHLNSMKYIEHFVDIFPLELYQQKEIKGFEINYITEGKYGSELGIFEKEISEGVYMLEMRDNDRTICSAKVTWQ</sequence>
<evidence type="ECO:0000313" key="10">
    <source>
        <dbReference type="EMBL" id="SHF82064.1"/>
    </source>
</evidence>
<proteinExistence type="inferred from homology"/>
<feature type="domain" description="Acyl-ACP thioesterase-like C-terminal" evidence="9">
    <location>
        <begin position="157"/>
        <end position="248"/>
    </location>
</feature>
<keyword evidence="11" id="KW-1185">Reference proteome</keyword>
<evidence type="ECO:0000313" key="11">
    <source>
        <dbReference type="Proteomes" id="UP000184480"/>
    </source>
</evidence>
<dbReference type="InterPro" id="IPR029069">
    <property type="entry name" value="HotDog_dom_sf"/>
</dbReference>
<keyword evidence="4" id="KW-0276">Fatty acid metabolism</keyword>
<dbReference type="RefSeq" id="WP_236689412.1">
    <property type="nucleotide sequence ID" value="NZ_BBXL01000022.1"/>
</dbReference>
<evidence type="ECO:0000259" key="9">
    <source>
        <dbReference type="Pfam" id="PF20791"/>
    </source>
</evidence>
<reference evidence="11" key="1">
    <citation type="submission" date="2016-11" db="EMBL/GenBank/DDBJ databases">
        <authorList>
            <person name="Varghese N."/>
            <person name="Submissions S."/>
        </authorList>
    </citation>
    <scope>NUCLEOTIDE SEQUENCE [LARGE SCALE GENOMIC DNA]</scope>
    <source>
        <strain evidence="11">DSM 27370</strain>
    </source>
</reference>
<feature type="domain" description="Acyl-ACP thioesterase N-terminal hotdog" evidence="8">
    <location>
        <begin position="14"/>
        <end position="131"/>
    </location>
</feature>
<dbReference type="InterPro" id="IPR049427">
    <property type="entry name" value="Acyl-ACP_TE_C"/>
</dbReference>
<evidence type="ECO:0000256" key="7">
    <source>
        <dbReference type="ARBA" id="ARBA00023160"/>
    </source>
</evidence>
<accession>A0A1M5ESE9</accession>
<keyword evidence="2" id="KW-0444">Lipid biosynthesis</keyword>
<evidence type="ECO:0000256" key="6">
    <source>
        <dbReference type="ARBA" id="ARBA00023098"/>
    </source>
</evidence>
<dbReference type="PANTHER" id="PTHR31727:SF6">
    <property type="entry name" value="OLEOYL-ACYL CARRIER PROTEIN THIOESTERASE 1, CHLOROPLASTIC"/>
    <property type="match status" value="1"/>
</dbReference>
<dbReference type="Pfam" id="PF20791">
    <property type="entry name" value="Acyl-ACP_TE_C"/>
    <property type="match status" value="1"/>
</dbReference>
<keyword evidence="7" id="KW-0275">Fatty acid biosynthesis</keyword>
<keyword evidence="5" id="KW-0809">Transit peptide</keyword>
<dbReference type="PANTHER" id="PTHR31727">
    <property type="entry name" value="OLEOYL-ACYL CARRIER PROTEIN THIOESTERASE 1, CHLOROPLASTIC"/>
    <property type="match status" value="1"/>
</dbReference>
<name>A0A1M5ESE9_9BACT</name>
<gene>
    <name evidence="10" type="ORF">SAMN05444362_110127</name>
</gene>
<dbReference type="EMBL" id="FQUC01000010">
    <property type="protein sequence ID" value="SHF82064.1"/>
    <property type="molecule type" value="Genomic_DNA"/>
</dbReference>
<keyword evidence="3" id="KW-0378">Hydrolase</keyword>
<dbReference type="Pfam" id="PF01643">
    <property type="entry name" value="Acyl-ACP_TE"/>
    <property type="match status" value="1"/>
</dbReference>
<organism evidence="10 11">
    <name type="scientific">Dysgonomonas macrotermitis</name>
    <dbReference type="NCBI Taxonomy" id="1346286"/>
    <lineage>
        <taxon>Bacteria</taxon>
        <taxon>Pseudomonadati</taxon>
        <taxon>Bacteroidota</taxon>
        <taxon>Bacteroidia</taxon>
        <taxon>Bacteroidales</taxon>
        <taxon>Dysgonomonadaceae</taxon>
        <taxon>Dysgonomonas</taxon>
    </lineage>
</organism>
<evidence type="ECO:0000256" key="3">
    <source>
        <dbReference type="ARBA" id="ARBA00022801"/>
    </source>
</evidence>